<feature type="region of interest" description="Disordered" evidence="3">
    <location>
        <begin position="1"/>
        <end position="46"/>
    </location>
</feature>
<dbReference type="Gene3D" id="3.90.226.10">
    <property type="entry name" value="2-enoyl-CoA Hydratase, Chain A, domain 1"/>
    <property type="match status" value="1"/>
</dbReference>
<dbReference type="SUPFAM" id="SSF52096">
    <property type="entry name" value="ClpP/crotonase"/>
    <property type="match status" value="1"/>
</dbReference>
<proteinExistence type="inferred from homology"/>
<dbReference type="PANTHER" id="PTHR10381">
    <property type="entry name" value="ATP-DEPENDENT CLP PROTEASE PROTEOLYTIC SUBUNIT"/>
    <property type="match status" value="1"/>
</dbReference>
<accession>A0ABY5ZCS3</accession>
<dbReference type="GO" id="GO:0006508">
    <property type="term" value="P:proteolysis"/>
    <property type="evidence" value="ECO:0007669"/>
    <property type="project" value="UniProtKB-KW"/>
</dbReference>
<dbReference type="PANTHER" id="PTHR10381:SF11">
    <property type="entry name" value="ATP-DEPENDENT CLP PROTEASE PROTEOLYTIC SUBUNIT, MITOCHONDRIAL"/>
    <property type="match status" value="1"/>
</dbReference>
<dbReference type="InterPro" id="IPR029045">
    <property type="entry name" value="ClpP/crotonase-like_dom_sf"/>
</dbReference>
<gene>
    <name evidence="4" type="ORF">Drose_11515</name>
</gene>
<evidence type="ECO:0000256" key="3">
    <source>
        <dbReference type="SAM" id="MobiDB-lite"/>
    </source>
</evidence>
<evidence type="ECO:0000313" key="5">
    <source>
        <dbReference type="Proteomes" id="UP001058271"/>
    </source>
</evidence>
<feature type="compositionally biased region" description="Basic and acidic residues" evidence="3">
    <location>
        <begin position="10"/>
        <end position="20"/>
    </location>
</feature>
<dbReference type="InterPro" id="IPR001907">
    <property type="entry name" value="ClpP"/>
</dbReference>
<name>A0ABY5ZCS3_9ACTN</name>
<dbReference type="EMBL" id="CP073721">
    <property type="protein sequence ID" value="UWZ38790.1"/>
    <property type="molecule type" value="Genomic_DNA"/>
</dbReference>
<protein>
    <recommendedName>
        <fullName evidence="2">ATP-dependent Clp protease proteolytic subunit</fullName>
    </recommendedName>
</protein>
<sequence>MSMSHSPSLRYDRRPGRLPDDDPTGPLGPSGPFGPGGPSPAQPTPWLDEQLFGRRMLFLRGDIDAETAARAAAILLALDAAGTDPITMHLSADHGSLTAVWTLVDALDAVKAPVHATAIGQVGAAALGVFCAAGRRSAFAHARFRLAEPKVSSPGGTADQVVAEAGRYLRDLEDLVLRIAAATGQPRSSIEDDLQSGRVLSAEEALSYGLITDIVTR</sequence>
<dbReference type="RefSeq" id="WP_260728174.1">
    <property type="nucleotide sequence ID" value="NZ_BAAABS010000050.1"/>
</dbReference>
<keyword evidence="4" id="KW-0378">Hydrolase</keyword>
<comment type="similarity">
    <text evidence="1 2">Belongs to the peptidase S14 family.</text>
</comment>
<keyword evidence="5" id="KW-1185">Reference proteome</keyword>
<keyword evidence="4" id="KW-0645">Protease</keyword>
<organism evidence="4 5">
    <name type="scientific">Dactylosporangium roseum</name>
    <dbReference type="NCBI Taxonomy" id="47989"/>
    <lineage>
        <taxon>Bacteria</taxon>
        <taxon>Bacillati</taxon>
        <taxon>Actinomycetota</taxon>
        <taxon>Actinomycetes</taxon>
        <taxon>Micromonosporales</taxon>
        <taxon>Micromonosporaceae</taxon>
        <taxon>Dactylosporangium</taxon>
    </lineage>
</organism>
<dbReference type="InterPro" id="IPR023562">
    <property type="entry name" value="ClpP/TepA"/>
</dbReference>
<dbReference type="PRINTS" id="PR00127">
    <property type="entry name" value="CLPPROTEASEP"/>
</dbReference>
<dbReference type="Proteomes" id="UP001058271">
    <property type="component" value="Chromosome"/>
</dbReference>
<evidence type="ECO:0000313" key="4">
    <source>
        <dbReference type="EMBL" id="UWZ38790.1"/>
    </source>
</evidence>
<dbReference type="GO" id="GO:0008233">
    <property type="term" value="F:peptidase activity"/>
    <property type="evidence" value="ECO:0007669"/>
    <property type="project" value="UniProtKB-KW"/>
</dbReference>
<evidence type="ECO:0000256" key="1">
    <source>
        <dbReference type="ARBA" id="ARBA00007039"/>
    </source>
</evidence>
<reference evidence="4" key="1">
    <citation type="submission" date="2021-04" db="EMBL/GenBank/DDBJ databases">
        <title>Biosynthetic gene clusters of Dactylosporangioum roseum.</title>
        <authorList>
            <person name="Hartkoorn R.C."/>
            <person name="Beaudoing E."/>
            <person name="Hot D."/>
            <person name="Moureu S."/>
        </authorList>
    </citation>
    <scope>NUCLEOTIDE SEQUENCE</scope>
    <source>
        <strain evidence="4">NRRL B-16295</strain>
    </source>
</reference>
<dbReference type="Pfam" id="PF00574">
    <property type="entry name" value="CLP_protease"/>
    <property type="match status" value="1"/>
</dbReference>
<evidence type="ECO:0000256" key="2">
    <source>
        <dbReference type="RuleBase" id="RU003567"/>
    </source>
</evidence>